<dbReference type="GO" id="GO:0000800">
    <property type="term" value="C:lateral element"/>
    <property type="evidence" value="ECO:0007669"/>
    <property type="project" value="TreeGrafter"/>
</dbReference>
<proteinExistence type="predicted"/>
<sequence length="447" mass="49798">MVQWFEKARLLWIEACTQRNETLLNLAEDLFDSVMVVHETSLEGTYEVTECFLHLIGQLAADPRIHIMIQKEAIRKLNIILDKIPAELKKEKKILSSQEASDLMNNLASRIVEGGGNCPSSVLFCPSSHWSISVSSLVVVIVYWSYNNNKTPFLTCSPHPLQREEVVTGTMMRLISSHYENSTSSTTIKSPVESVPRWPLPPTNRYCSNRSVLEKSWLPPSMVGRAKAPGYMKSYTNSKKPSAEQQGDDVFAFKVDTSMTTRGEGKMSSDTSAIDSSATHNSWAFPSTAKKGQAVKSQVAAPRRHVKKHLFSDTDTDAMMEISWLKESSRKPKPKVIDYSRQPRLHPPAPNTTYESPDLPPSSPKPVKEKAKPKKRVKERSVEQKENRGAALVAAGTSQAARRPQRAAATNAKSYREPDSASQSETEEPPAPKVLLSSLTHMPFPHD</sequence>
<feature type="compositionally biased region" description="Basic and acidic residues" evidence="1">
    <location>
        <begin position="379"/>
        <end position="388"/>
    </location>
</feature>
<name>A0A060WID8_ONCMY</name>
<dbReference type="Pfam" id="PF18581">
    <property type="entry name" value="SYCP2_ARLD"/>
    <property type="match status" value="1"/>
</dbReference>
<dbReference type="EMBL" id="FR904554">
    <property type="protein sequence ID" value="CDQ66721.1"/>
    <property type="molecule type" value="Genomic_DNA"/>
</dbReference>
<evidence type="ECO:0000313" key="4">
    <source>
        <dbReference type="Proteomes" id="UP000193380"/>
    </source>
</evidence>
<evidence type="ECO:0000259" key="2">
    <source>
        <dbReference type="Pfam" id="PF18581"/>
    </source>
</evidence>
<feature type="compositionally biased region" description="Low complexity" evidence="1">
    <location>
        <begin position="399"/>
        <end position="409"/>
    </location>
</feature>
<evidence type="ECO:0000313" key="3">
    <source>
        <dbReference type="EMBL" id="CDQ66721.1"/>
    </source>
</evidence>
<dbReference type="GO" id="GO:0007140">
    <property type="term" value="P:male meiotic nuclear division"/>
    <property type="evidence" value="ECO:0007669"/>
    <property type="project" value="TreeGrafter"/>
</dbReference>
<dbReference type="PANTHER" id="PTHR15607">
    <property type="entry name" value="SYNAPTONEMAL COMPLEX PROTEIN-RELATED"/>
    <property type="match status" value="1"/>
</dbReference>
<protein>
    <recommendedName>
        <fullName evidence="2">Synaptonemal complex protein 2 armadillo-repeat-like domain-containing protein</fullName>
    </recommendedName>
</protein>
<dbReference type="InterPro" id="IPR041322">
    <property type="entry name" value="SYCP2_ARLD"/>
</dbReference>
<feature type="compositionally biased region" description="Basic and acidic residues" evidence="1">
    <location>
        <begin position="327"/>
        <end position="338"/>
    </location>
</feature>
<feature type="region of interest" description="Disordered" evidence="1">
    <location>
        <begin position="325"/>
        <end position="447"/>
    </location>
</feature>
<evidence type="ECO:0000256" key="1">
    <source>
        <dbReference type="SAM" id="MobiDB-lite"/>
    </source>
</evidence>
<dbReference type="STRING" id="8022.A0A060WID8"/>
<dbReference type="GO" id="GO:0000779">
    <property type="term" value="C:condensed chromosome, centromeric region"/>
    <property type="evidence" value="ECO:0007669"/>
    <property type="project" value="TreeGrafter"/>
</dbReference>
<dbReference type="InterPro" id="IPR024835">
    <property type="entry name" value="SYCP2-like"/>
</dbReference>
<organism evidence="3 4">
    <name type="scientific">Oncorhynchus mykiss</name>
    <name type="common">Rainbow trout</name>
    <name type="synonym">Salmo gairdneri</name>
    <dbReference type="NCBI Taxonomy" id="8022"/>
    <lineage>
        <taxon>Eukaryota</taxon>
        <taxon>Metazoa</taxon>
        <taxon>Chordata</taxon>
        <taxon>Craniata</taxon>
        <taxon>Vertebrata</taxon>
        <taxon>Euteleostomi</taxon>
        <taxon>Actinopterygii</taxon>
        <taxon>Neopterygii</taxon>
        <taxon>Teleostei</taxon>
        <taxon>Protacanthopterygii</taxon>
        <taxon>Salmoniformes</taxon>
        <taxon>Salmonidae</taxon>
        <taxon>Salmoninae</taxon>
        <taxon>Oncorhynchus</taxon>
    </lineage>
</organism>
<accession>A0A060WID8</accession>
<reference evidence="3" key="1">
    <citation type="journal article" date="2014" name="Nat. Commun.">
        <title>The rainbow trout genome provides novel insights into evolution after whole-genome duplication in vertebrates.</title>
        <authorList>
            <person name="Berthelot C."/>
            <person name="Brunet F."/>
            <person name="Chalopin D."/>
            <person name="Juanchich A."/>
            <person name="Bernard M."/>
            <person name="Noel B."/>
            <person name="Bento P."/>
            <person name="Da Silva C."/>
            <person name="Labadie K."/>
            <person name="Alberti A."/>
            <person name="Aury J.M."/>
            <person name="Louis A."/>
            <person name="Dehais P."/>
            <person name="Bardou P."/>
            <person name="Montfort J."/>
            <person name="Klopp C."/>
            <person name="Cabau C."/>
            <person name="Gaspin C."/>
            <person name="Thorgaard G.H."/>
            <person name="Boussaha M."/>
            <person name="Quillet E."/>
            <person name="Guyomard R."/>
            <person name="Galiana D."/>
            <person name="Bobe J."/>
            <person name="Volff J.N."/>
            <person name="Genet C."/>
            <person name="Wincker P."/>
            <person name="Jaillon O."/>
            <person name="Roest Crollius H."/>
            <person name="Guiguen Y."/>
        </authorList>
    </citation>
    <scope>NUCLEOTIDE SEQUENCE [LARGE SCALE GENOMIC DNA]</scope>
</reference>
<dbReference type="AlphaFoldDB" id="A0A060WID8"/>
<dbReference type="GO" id="GO:0007143">
    <property type="term" value="P:female meiotic nuclear division"/>
    <property type="evidence" value="ECO:0007669"/>
    <property type="project" value="TreeGrafter"/>
</dbReference>
<dbReference type="Proteomes" id="UP000193380">
    <property type="component" value="Unassembled WGS sequence"/>
</dbReference>
<gene>
    <name evidence="3" type="ORF">GSONMT00075955001</name>
</gene>
<reference evidence="3" key="2">
    <citation type="submission" date="2014-03" db="EMBL/GenBank/DDBJ databases">
        <authorList>
            <person name="Genoscope - CEA"/>
        </authorList>
    </citation>
    <scope>NUCLEOTIDE SEQUENCE</scope>
</reference>
<dbReference type="PaxDb" id="8022-A0A060WID8"/>
<dbReference type="PANTHER" id="PTHR15607:SF12">
    <property type="entry name" value="SYNAPTONEMAL COMPLEX PROTEIN 2"/>
    <property type="match status" value="1"/>
</dbReference>
<feature type="domain" description="Synaptonemal complex protein 2 armadillo-repeat-like" evidence="2">
    <location>
        <begin position="1"/>
        <end position="87"/>
    </location>
</feature>